<keyword evidence="2" id="KW-0963">Cytoplasm</keyword>
<dbReference type="OrthoDB" id="2289094at2759"/>
<dbReference type="PROSITE" id="PS50297">
    <property type="entry name" value="ANK_REP_REGION"/>
    <property type="match status" value="1"/>
</dbReference>
<dbReference type="InterPro" id="IPR027417">
    <property type="entry name" value="P-loop_NTPase"/>
</dbReference>
<feature type="region of interest" description="Disordered" evidence="9">
    <location>
        <begin position="2502"/>
        <end position="2552"/>
    </location>
</feature>
<comment type="caution">
    <text evidence="11">The sequence shown here is derived from an EMBL/GenBank/DDBJ whole genome shotgun (WGS) entry which is preliminary data.</text>
</comment>
<gene>
    <name evidence="11" type="ORF">TrLO_g3512</name>
</gene>
<keyword evidence="6" id="KW-0040">ANK repeat</keyword>
<evidence type="ECO:0000256" key="7">
    <source>
        <dbReference type="PROSITE-ProRule" id="PRU00283"/>
    </source>
</evidence>
<dbReference type="GO" id="GO:0007052">
    <property type="term" value="P:mitotic spindle organization"/>
    <property type="evidence" value="ECO:0007669"/>
    <property type="project" value="TreeGrafter"/>
</dbReference>
<feature type="compositionally biased region" description="Basic and acidic residues" evidence="9">
    <location>
        <begin position="2521"/>
        <end position="2531"/>
    </location>
</feature>
<feature type="coiled-coil region" evidence="8">
    <location>
        <begin position="1459"/>
        <end position="1487"/>
    </location>
</feature>
<feature type="coiled-coil region" evidence="8">
    <location>
        <begin position="1354"/>
        <end position="1417"/>
    </location>
</feature>
<evidence type="ECO:0000256" key="3">
    <source>
        <dbReference type="ARBA" id="ARBA00022741"/>
    </source>
</evidence>
<feature type="region of interest" description="Disordered" evidence="9">
    <location>
        <begin position="1"/>
        <end position="81"/>
    </location>
</feature>
<name>A0A9W7F9I2_9STRA</name>
<dbReference type="SMART" id="SM00248">
    <property type="entry name" value="ANK"/>
    <property type="match status" value="4"/>
</dbReference>
<dbReference type="Gene3D" id="3.40.850.10">
    <property type="entry name" value="Kinesin motor domain"/>
    <property type="match status" value="1"/>
</dbReference>
<dbReference type="Gene3D" id="1.25.40.20">
    <property type="entry name" value="Ankyrin repeat-containing domain"/>
    <property type="match status" value="2"/>
</dbReference>
<comment type="similarity">
    <text evidence="7">Belongs to the TRAFAC class myosin-kinesin ATPase superfamily. Kinesin family.</text>
</comment>
<dbReference type="InterPro" id="IPR036770">
    <property type="entry name" value="Ankyrin_rpt-contain_sf"/>
</dbReference>
<proteinExistence type="inferred from homology"/>
<dbReference type="Proteomes" id="UP001165122">
    <property type="component" value="Unassembled WGS sequence"/>
</dbReference>
<evidence type="ECO:0000256" key="8">
    <source>
        <dbReference type="SAM" id="Coils"/>
    </source>
</evidence>
<keyword evidence="4 7" id="KW-0067">ATP-binding</keyword>
<feature type="region of interest" description="Disordered" evidence="9">
    <location>
        <begin position="2073"/>
        <end position="2093"/>
    </location>
</feature>
<evidence type="ECO:0000256" key="9">
    <source>
        <dbReference type="SAM" id="MobiDB-lite"/>
    </source>
</evidence>
<dbReference type="InterPro" id="IPR019821">
    <property type="entry name" value="Kinesin_motor_CS"/>
</dbReference>
<dbReference type="PROSITE" id="PS50067">
    <property type="entry name" value="KINESIN_MOTOR_2"/>
    <property type="match status" value="1"/>
</dbReference>
<evidence type="ECO:0000256" key="5">
    <source>
        <dbReference type="ARBA" id="ARBA00023054"/>
    </source>
</evidence>
<dbReference type="SMART" id="SM00129">
    <property type="entry name" value="KISc"/>
    <property type="match status" value="1"/>
</dbReference>
<comment type="subcellular location">
    <subcellularLocation>
        <location evidence="1">Cytoplasm</location>
    </subcellularLocation>
</comment>
<dbReference type="GO" id="GO:0005875">
    <property type="term" value="C:microtubule associated complex"/>
    <property type="evidence" value="ECO:0007669"/>
    <property type="project" value="TreeGrafter"/>
</dbReference>
<protein>
    <recommendedName>
        <fullName evidence="10">Kinesin motor domain-containing protein</fullName>
    </recommendedName>
</protein>
<feature type="binding site" evidence="7">
    <location>
        <begin position="119"/>
        <end position="126"/>
    </location>
    <ligand>
        <name>ATP</name>
        <dbReference type="ChEBI" id="CHEBI:30616"/>
    </ligand>
</feature>
<feature type="repeat" description="ANK" evidence="6">
    <location>
        <begin position="2214"/>
        <end position="2250"/>
    </location>
</feature>
<feature type="domain" description="Kinesin motor" evidence="10">
    <location>
        <begin position="14"/>
        <end position="398"/>
    </location>
</feature>
<evidence type="ECO:0000256" key="6">
    <source>
        <dbReference type="PROSITE-ProRule" id="PRU00023"/>
    </source>
</evidence>
<feature type="compositionally biased region" description="Acidic residues" evidence="9">
    <location>
        <begin position="2082"/>
        <end position="2091"/>
    </location>
</feature>
<feature type="coiled-coil region" evidence="8">
    <location>
        <begin position="541"/>
        <end position="619"/>
    </location>
</feature>
<reference evidence="12" key="1">
    <citation type="journal article" date="2023" name="Commun. Biol.">
        <title>Genome analysis of Parmales, the sister group of diatoms, reveals the evolutionary specialization of diatoms from phago-mixotrophs to photoautotrophs.</title>
        <authorList>
            <person name="Ban H."/>
            <person name="Sato S."/>
            <person name="Yoshikawa S."/>
            <person name="Yamada K."/>
            <person name="Nakamura Y."/>
            <person name="Ichinomiya M."/>
            <person name="Sato N."/>
            <person name="Blanc-Mathieu R."/>
            <person name="Endo H."/>
            <person name="Kuwata A."/>
            <person name="Ogata H."/>
        </authorList>
    </citation>
    <scope>NUCLEOTIDE SEQUENCE [LARGE SCALE GENOMIC DNA]</scope>
    <source>
        <strain evidence="12">NIES 3700</strain>
    </source>
</reference>
<dbReference type="SUPFAM" id="SSF52540">
    <property type="entry name" value="P-loop containing nucleoside triphosphate hydrolases"/>
    <property type="match status" value="1"/>
</dbReference>
<evidence type="ECO:0000259" key="10">
    <source>
        <dbReference type="PROSITE" id="PS50067"/>
    </source>
</evidence>
<keyword evidence="7" id="KW-0505">Motor protein</keyword>
<dbReference type="GO" id="GO:0003777">
    <property type="term" value="F:microtubule motor activity"/>
    <property type="evidence" value="ECO:0007669"/>
    <property type="project" value="InterPro"/>
</dbReference>
<dbReference type="GO" id="GO:0008017">
    <property type="term" value="F:microtubule binding"/>
    <property type="evidence" value="ECO:0007669"/>
    <property type="project" value="InterPro"/>
</dbReference>
<keyword evidence="12" id="KW-1185">Reference proteome</keyword>
<feature type="compositionally biased region" description="Gly residues" evidence="9">
    <location>
        <begin position="2532"/>
        <end position="2544"/>
    </location>
</feature>
<feature type="compositionally biased region" description="Gly residues" evidence="9">
    <location>
        <begin position="2511"/>
        <end position="2520"/>
    </location>
</feature>
<keyword evidence="3 7" id="KW-0547">Nucleotide-binding</keyword>
<evidence type="ECO:0000256" key="2">
    <source>
        <dbReference type="ARBA" id="ARBA00022490"/>
    </source>
</evidence>
<dbReference type="InterPro" id="IPR027640">
    <property type="entry name" value="Kinesin-like_fam"/>
</dbReference>
<dbReference type="CDD" id="cd00106">
    <property type="entry name" value="KISc"/>
    <property type="match status" value="1"/>
</dbReference>
<feature type="coiled-coil region" evidence="8">
    <location>
        <begin position="1700"/>
        <end position="1749"/>
    </location>
</feature>
<dbReference type="InterPro" id="IPR002110">
    <property type="entry name" value="Ankyrin_rpt"/>
</dbReference>
<keyword evidence="5 8" id="KW-0175">Coiled coil</keyword>
<feature type="coiled-coil region" evidence="8">
    <location>
        <begin position="1201"/>
        <end position="1253"/>
    </location>
</feature>
<dbReference type="PANTHER" id="PTHR47969:SF15">
    <property type="entry name" value="CHROMOSOME-ASSOCIATED KINESIN KIF4A-RELATED"/>
    <property type="match status" value="1"/>
</dbReference>
<dbReference type="GO" id="GO:0007018">
    <property type="term" value="P:microtubule-based movement"/>
    <property type="evidence" value="ECO:0007669"/>
    <property type="project" value="InterPro"/>
</dbReference>
<dbReference type="PROSITE" id="PS50088">
    <property type="entry name" value="ANK_REPEAT"/>
    <property type="match status" value="1"/>
</dbReference>
<evidence type="ECO:0000313" key="12">
    <source>
        <dbReference type="Proteomes" id="UP001165122"/>
    </source>
</evidence>
<accession>A0A9W7F9I2</accession>
<dbReference type="GO" id="GO:0005737">
    <property type="term" value="C:cytoplasm"/>
    <property type="evidence" value="ECO:0007669"/>
    <property type="project" value="UniProtKB-SubCell"/>
</dbReference>
<dbReference type="PANTHER" id="PTHR47969">
    <property type="entry name" value="CHROMOSOME-ASSOCIATED KINESIN KIF4A-RELATED"/>
    <property type="match status" value="1"/>
</dbReference>
<dbReference type="EMBL" id="BRXW01000096">
    <property type="protein sequence ID" value="GMI06173.1"/>
    <property type="molecule type" value="Genomic_DNA"/>
</dbReference>
<dbReference type="PROSITE" id="PS00411">
    <property type="entry name" value="KINESIN_MOTOR_1"/>
    <property type="match status" value="1"/>
</dbReference>
<dbReference type="SUPFAM" id="SSF48403">
    <property type="entry name" value="Ankyrin repeat"/>
    <property type="match status" value="2"/>
</dbReference>
<evidence type="ECO:0000256" key="1">
    <source>
        <dbReference type="ARBA" id="ARBA00004496"/>
    </source>
</evidence>
<dbReference type="GO" id="GO:0051231">
    <property type="term" value="P:spindle elongation"/>
    <property type="evidence" value="ECO:0007669"/>
    <property type="project" value="TreeGrafter"/>
</dbReference>
<dbReference type="Pfam" id="PF00225">
    <property type="entry name" value="Kinesin"/>
    <property type="match status" value="1"/>
</dbReference>
<feature type="coiled-coil region" evidence="8">
    <location>
        <begin position="737"/>
        <end position="1032"/>
    </location>
</feature>
<feature type="compositionally biased region" description="Polar residues" evidence="9">
    <location>
        <begin position="66"/>
        <end position="81"/>
    </location>
</feature>
<dbReference type="PRINTS" id="PR00380">
    <property type="entry name" value="KINESINHEAVY"/>
</dbReference>
<sequence length="2615" mass="289728">MPPQPPASSKPACPVKVSIRIRPEPTDENNSPSNTTRGPCITPLKDGKSIMLHPPPSSTPTDTSNNRKQAITPNTSPQTFNFDHVFPSSTSQSSVYESTVLELIDSVVDGYAATVFAYGHTGSGKTYTMFGTPEQPGIVPRTVEQIFSTINCLTTPQNKQNNNPVNSDVIFLVKMSYVELYNNTFRSLLNDPPASQVESSSPTKYKRDLGNKIEVREHPSSGTFLSGPPSLNRTITSPHQAHALIREGTINRSTASTKCNEYSSRSHSILTIHVESQLRLKSTNVKELRMGKLHLIDLAGSERVSMSGATGSTLTETQNINQSLSALGNVLSTLSKNASLPVPKQVKPPYRDSKLTHLLKDSLGGNSKTLMLTTLRGGEDFYQHTSLSLMYASRAKKIKNNSFVNRDFSVSQSSLHGISNDIEGLKKRLMERAEEFERLKERRGSVGENKGLKEKFRVMEEANNKEKMELEEKLNSVIHNSKSHLAVQQQQFINLQSKLASQLSKYQVKVVEQQKEITTLKSTVLALEKMGVGVGATTSEVEEMQVVLEMWQRQATEAHEELKKTSRNFKELTGQHTKLRGENVELQEKLNLSSHLTQLQNQNVDIDKLTNQLTVLMQTKTEITQSVSTVRKEIDDLKSTKQELHDLLSTTSSTCQNHLNNAVTLKNKKIAEIETALHAAKHQLADKTQKLISKNDEASYLHKKLEKSQAALKQQQADSVSDVESLRRTNKTGSETIACLKSSLASKTANLEKLQNQTNEVNATIQTLQTQFKKVSTQKDAVIAKEKDEKAQLQKAHETIKNQLNKFTTTLTAVQTEAKSIVEQKCKELKELKEKINNQGSDVTEVQAKLNASQAQKTQLKSEMSKKIKELEKITSTLNKNERIITQYSKRLEDFEQKLKSSEESNSTLKKSLKVKSDKEKELLTQVKTLTEKLSDANLTLKSATAKADATLTDVTELSKSLKAKEEKETQLLTQVETLKTELSKVHEDLKTATTQCEKTLTSVDQSLNHQKSKHQEEVKNLQATILDQQNKLAKTHTDFAETREILVKKHSEDIVTAVASAVKAKDAEKQASVNIVSSNKQKELDNSIFQLSSTHQQQTKLLQRDIERISADSEDKSVQITIHLERVEFLEKEIEATKSAQQASLVDLKSDYEQRVKTMNDEIAISQQTYASALLTLKSEFEQRTADFNNEIGLNKSNHQKELEDLKSTYEQNIGDLNNSIDLAKAAHEKALEELKNEYERRETQTKSVHAEELHQLEARYQQEISEATDGFTQTKSVLAEEFLQLEARYQQEISEATDGFGNQLEIQNSENSQRVLQLEKMLGETKESQEQVVVTLRVQHEEQISELKTLQMEALKNVEIQHEERILDMKKEFDEKMKADNADVSTLLSAHEAEIEKAEVLHEQQQEALVTSQKELLCTTTKNYQEQLTAAKLEVELVTADSAQEKRDILMKNDLFIAQLNASHSAEKREMEKELKQKAKQTELRFEAEISNLKSTAVGLKSELDSAVSGGEETIHKLRIEHENDVAEIKASHAKELVDASGNIDAQIAALTASHQHDVAVQKANTQKELARITLEMGKDLQEQFGKRHREEISSIKVEHQNELNSLLGSHAAETEKLTRGLTEQLVNAKEEYAETLKVLRSSHESKMTQCMDTHDQQIHVLQSKLTRSKADYESSVSTHQRLLADLSNKYDSTVHGQESLVEQLESLHKHMRELEERKNREREEAVGKLRENNDELQEKCIEMELGQGGLEDRIKFEERGRVEAVMVAEQNMMFVADVESKCWGKVEAFSETVGELKRQVALQSRGHLDAMSKIEEEIGKRVEAVKEKLEAGIVDRERKNWGVAGEERFREGEVSARAAVCGVVLDHLAAFDDTPGLKNVRNIFVSETMSSDDMAGVIDAVGGWAQRQAGLIAKMKGEKEKAMQEVLKAEGKAMGVVEQMQKELGLKEEKVRESMGRKANANLFAAKCRMVWKGRERVVVGRAFFVWRGINEVEKINGAKRGEILAVKKKERVMRGIEKLQYVVKVGESGLCGRVFIAWKGLMKGRGREGVKEVEVVEVVEVRQEEILTTSDLNSTRGEDEEEEEEEVSVVAKSPENIKALKRQLMQEKAARKAILAKAAQKWISPAKGGSSSGELSEDASKATLEGNANLLDDILERAEGSGEGLRGLFKLMLLHRAVSGFHFHGNQQLLLSTLEVLLSRGWDVNVKDANGNTVLHKALTVCTSNVVLTALKFLLKRGADANAVNGDGDTPMSVEVRRMRSKSVEVVGLLSSYGGNVGAVNRAGESVLTSVLRFAQRRAGGEGGGGMGESVSTLGASGVSYGTNVSGGAEGGRNGNRNFWVRVSLLLLKHGAKWDGGVVDGAGRNQLMLLFTGPSPPIGDANSHRELFRKGVASKEFDINARDGEGRSVLFLFCLRESMMSKAACISSLGILEDLLGAGADINVVDNEGAGVLSIVGGFRGNGFELLHPTLVEAVNGSSVMYAKDVRNVVDELNRGREEMARRRRGSGGGGDGGGVKIREEKAEVMGEGRGNGGKRGVGGKMPSKMPASIFRTPTARENKKLLGSIGKGGGVGTPNSELVRDLWSKSAGKGGKGGRAFSSRQNEMGVGAMR</sequence>
<evidence type="ECO:0000313" key="11">
    <source>
        <dbReference type="EMBL" id="GMI06173.1"/>
    </source>
</evidence>
<organism evidence="11 12">
    <name type="scientific">Triparma laevis f. longispina</name>
    <dbReference type="NCBI Taxonomy" id="1714387"/>
    <lineage>
        <taxon>Eukaryota</taxon>
        <taxon>Sar</taxon>
        <taxon>Stramenopiles</taxon>
        <taxon>Ochrophyta</taxon>
        <taxon>Bolidophyceae</taxon>
        <taxon>Parmales</taxon>
        <taxon>Triparmaceae</taxon>
        <taxon>Triparma</taxon>
    </lineage>
</organism>
<feature type="region of interest" description="Disordered" evidence="9">
    <location>
        <begin position="2589"/>
        <end position="2615"/>
    </location>
</feature>
<dbReference type="InterPro" id="IPR036961">
    <property type="entry name" value="Kinesin_motor_dom_sf"/>
</dbReference>
<feature type="compositionally biased region" description="Polar residues" evidence="9">
    <location>
        <begin position="28"/>
        <end position="37"/>
    </location>
</feature>
<evidence type="ECO:0000256" key="4">
    <source>
        <dbReference type="ARBA" id="ARBA00022840"/>
    </source>
</evidence>
<dbReference type="InterPro" id="IPR001752">
    <property type="entry name" value="Kinesin_motor_dom"/>
</dbReference>
<dbReference type="GO" id="GO:0005524">
    <property type="term" value="F:ATP binding"/>
    <property type="evidence" value="ECO:0007669"/>
    <property type="project" value="UniProtKB-UniRule"/>
</dbReference>